<dbReference type="PANTHER" id="PTHR13778">
    <property type="entry name" value="GLYCOSYLTRANSFERASE 8 DOMAIN-CONTAINING PROTEIN"/>
    <property type="match status" value="1"/>
</dbReference>
<proteinExistence type="predicted"/>
<keyword evidence="2 4" id="KW-0808">Transferase</keyword>
<reference evidence="4" key="1">
    <citation type="journal article" date="2018" name="Virology">
        <title>A giant virus infecting green algae encodes key fermentation genes.</title>
        <authorList>
            <person name="Schvarcz C.R."/>
            <person name="Steward G.F."/>
        </authorList>
    </citation>
    <scope>NUCLEOTIDE SEQUENCE [LARGE SCALE GENOMIC DNA]</scope>
</reference>
<sequence>MKNASIDVCFVIDNNYVYQLLTVIVSILENDTTNTYNCNIILWEDIDILEDRLLKIQQKYNNLQYRLILIQDEFPDISAFCETMYYTETLHLDSPLLYVRLFLSSILQNIERYVIFLDVDIIVRHNLSDIFNEINGDYPIYIVKNKKNPCRELELTKLFKKHEEFIKQYMDPREILEHDYENRQVEEGFNCGVLVMDLEKWRKQNLEHHMRFFILLNKVEFVFKLNDESILNYCFCDNCGELNWSWNKRKIGGLAVQQNFKNKAKVSKMLKQSKILHYQGCIKPWHDEYEQICIDKKLNFLSTEWKKYENIMKEIICL</sequence>
<dbReference type="PANTHER" id="PTHR13778:SF47">
    <property type="entry name" value="LIPOPOLYSACCHARIDE 1,3-GALACTOSYLTRANSFERASE"/>
    <property type="match status" value="1"/>
</dbReference>
<protein>
    <submittedName>
        <fullName evidence="4">Glycosyltransferase family 8 protein</fullName>
    </submittedName>
</protein>
<evidence type="ECO:0000313" key="4">
    <source>
        <dbReference type="EMBL" id="AUF82726.1"/>
    </source>
</evidence>
<evidence type="ECO:0000256" key="3">
    <source>
        <dbReference type="ARBA" id="ARBA00022723"/>
    </source>
</evidence>
<name>A0A2P0VP84_9VIRU</name>
<dbReference type="EMBL" id="KY322437">
    <property type="protein sequence ID" value="AUF82726.1"/>
    <property type="molecule type" value="Genomic_DNA"/>
</dbReference>
<dbReference type="GO" id="GO:0016757">
    <property type="term" value="F:glycosyltransferase activity"/>
    <property type="evidence" value="ECO:0007669"/>
    <property type="project" value="UniProtKB-KW"/>
</dbReference>
<keyword evidence="3" id="KW-0479">Metal-binding</keyword>
<keyword evidence="1" id="KW-0328">Glycosyltransferase</keyword>
<dbReference type="SUPFAM" id="SSF53448">
    <property type="entry name" value="Nucleotide-diphospho-sugar transferases"/>
    <property type="match status" value="1"/>
</dbReference>
<accession>A0A2P0VP84</accession>
<dbReference type="InterPro" id="IPR050748">
    <property type="entry name" value="Glycosyltrans_8_dom-fam"/>
</dbReference>
<dbReference type="InterPro" id="IPR002495">
    <property type="entry name" value="Glyco_trans_8"/>
</dbReference>
<keyword evidence="5" id="KW-1185">Reference proteome</keyword>
<evidence type="ECO:0000313" key="5">
    <source>
        <dbReference type="Proteomes" id="UP000244773"/>
    </source>
</evidence>
<organism evidence="4">
    <name type="scientific">Tetraselmis virus 1</name>
    <dbReference type="NCBI Taxonomy" id="2060617"/>
    <lineage>
        <taxon>Viruses</taxon>
        <taxon>Varidnaviria</taxon>
        <taxon>Bamfordvirae</taxon>
        <taxon>Nucleocytoviricota</taxon>
        <taxon>Megaviricetes</taxon>
        <taxon>Imitervirales</taxon>
        <taxon>Allomimiviridae</taxon>
        <taxon>Oceanusvirus</taxon>
        <taxon>Oceanusvirus kaneohense</taxon>
    </lineage>
</organism>
<dbReference type="Gene3D" id="3.90.550.10">
    <property type="entry name" value="Spore Coat Polysaccharide Biosynthesis Protein SpsA, Chain A"/>
    <property type="match status" value="1"/>
</dbReference>
<dbReference type="InterPro" id="IPR029044">
    <property type="entry name" value="Nucleotide-diphossugar_trans"/>
</dbReference>
<dbReference type="Proteomes" id="UP000244773">
    <property type="component" value="Segment"/>
</dbReference>
<dbReference type="GO" id="GO:0046872">
    <property type="term" value="F:metal ion binding"/>
    <property type="evidence" value="ECO:0007669"/>
    <property type="project" value="UniProtKB-KW"/>
</dbReference>
<evidence type="ECO:0000256" key="2">
    <source>
        <dbReference type="ARBA" id="ARBA00022679"/>
    </source>
</evidence>
<dbReference type="Pfam" id="PF01501">
    <property type="entry name" value="Glyco_transf_8"/>
    <property type="match status" value="1"/>
</dbReference>
<evidence type="ECO:0000256" key="1">
    <source>
        <dbReference type="ARBA" id="ARBA00022676"/>
    </source>
</evidence>
<gene>
    <name evidence="4" type="ORF">TetV_644</name>
</gene>